<comment type="caution">
    <text evidence="2">The sequence shown here is derived from an EMBL/GenBank/DDBJ whole genome shotgun (WGS) entry which is preliminary data.</text>
</comment>
<accession>A0A2T5P7M7</accession>
<gene>
    <name evidence="2" type="ORF">DBO85_15640</name>
</gene>
<sequence length="94" mass="10469">MDAFRYLLALLLCLLGFYLIFDLFAHGFSFTVLLAMLGAFVAAHLVKPRRTDDQDANALLELLDLFVDWPFRLLSAGLRSLGRNAGSSDLGDFD</sequence>
<keyword evidence="1" id="KW-0472">Membrane</keyword>
<dbReference type="Proteomes" id="UP000244064">
    <property type="component" value="Unassembled WGS sequence"/>
</dbReference>
<dbReference type="AlphaFoldDB" id="A0A2T5P7M7"/>
<keyword evidence="3" id="KW-1185">Reference proteome</keyword>
<reference evidence="2 3" key="1">
    <citation type="submission" date="2018-04" db="EMBL/GenBank/DDBJ databases">
        <title>Pseudomonas sp. nov., isolated from mangrove soil.</title>
        <authorList>
            <person name="Chen C."/>
        </authorList>
    </citation>
    <scope>NUCLEOTIDE SEQUENCE [LARGE SCALE GENOMIC DNA]</scope>
    <source>
        <strain evidence="2 3">TC-11</strain>
    </source>
</reference>
<keyword evidence="1" id="KW-0812">Transmembrane</keyword>
<evidence type="ECO:0000313" key="2">
    <source>
        <dbReference type="EMBL" id="PTU73736.1"/>
    </source>
</evidence>
<name>A0A2T5P7M7_9PSED</name>
<feature type="transmembrane region" description="Helical" evidence="1">
    <location>
        <begin position="27"/>
        <end position="46"/>
    </location>
</feature>
<organism evidence="2 3">
    <name type="scientific">Pseudomonas mangrovi</name>
    <dbReference type="NCBI Taxonomy" id="2161748"/>
    <lineage>
        <taxon>Bacteria</taxon>
        <taxon>Pseudomonadati</taxon>
        <taxon>Pseudomonadota</taxon>
        <taxon>Gammaproteobacteria</taxon>
        <taxon>Pseudomonadales</taxon>
        <taxon>Pseudomonadaceae</taxon>
        <taxon>Pseudomonas</taxon>
    </lineage>
</organism>
<proteinExistence type="predicted"/>
<keyword evidence="1" id="KW-1133">Transmembrane helix</keyword>
<feature type="transmembrane region" description="Helical" evidence="1">
    <location>
        <begin position="5"/>
        <end position="21"/>
    </location>
</feature>
<evidence type="ECO:0000256" key="1">
    <source>
        <dbReference type="SAM" id="Phobius"/>
    </source>
</evidence>
<dbReference type="EMBL" id="QASN01000020">
    <property type="protein sequence ID" value="PTU73736.1"/>
    <property type="molecule type" value="Genomic_DNA"/>
</dbReference>
<evidence type="ECO:0000313" key="3">
    <source>
        <dbReference type="Proteomes" id="UP000244064"/>
    </source>
</evidence>
<protein>
    <submittedName>
        <fullName evidence="2">Uncharacterized protein</fullName>
    </submittedName>
</protein>
<dbReference type="RefSeq" id="WP_108108180.1">
    <property type="nucleotide sequence ID" value="NZ_QASN01000020.1"/>
</dbReference>